<evidence type="ECO:0000256" key="10">
    <source>
        <dbReference type="SAM" id="MobiDB-lite"/>
    </source>
</evidence>
<evidence type="ECO:0000259" key="11">
    <source>
        <dbReference type="PROSITE" id="PS50893"/>
    </source>
</evidence>
<dbReference type="SUPFAM" id="SSF52540">
    <property type="entry name" value="P-loop containing nucleoside triphosphate hydrolases"/>
    <property type="match status" value="1"/>
</dbReference>
<dbReference type="SMART" id="SM00382">
    <property type="entry name" value="AAA"/>
    <property type="match status" value="1"/>
</dbReference>
<dbReference type="EMBL" id="WOFH01000016">
    <property type="protein sequence ID" value="MUN41803.1"/>
    <property type="molecule type" value="Genomic_DNA"/>
</dbReference>
<evidence type="ECO:0000256" key="6">
    <source>
        <dbReference type="ARBA" id="ARBA00022840"/>
    </source>
</evidence>
<evidence type="ECO:0000313" key="12">
    <source>
        <dbReference type="EMBL" id="MUN41803.1"/>
    </source>
</evidence>
<evidence type="ECO:0000256" key="2">
    <source>
        <dbReference type="ARBA" id="ARBA00022448"/>
    </source>
</evidence>
<keyword evidence="4" id="KW-0410">Iron transport</keyword>
<dbReference type="PROSITE" id="PS50893">
    <property type="entry name" value="ABC_TRANSPORTER_2"/>
    <property type="match status" value="1"/>
</dbReference>
<feature type="region of interest" description="Disordered" evidence="10">
    <location>
        <begin position="266"/>
        <end position="289"/>
    </location>
</feature>
<keyword evidence="7" id="KW-0408">Iron</keyword>
<dbReference type="Gene3D" id="3.40.50.300">
    <property type="entry name" value="P-loop containing nucleotide triphosphate hydrolases"/>
    <property type="match status" value="1"/>
</dbReference>
<dbReference type="CDD" id="cd03214">
    <property type="entry name" value="ABC_Iron-Siderophores_B12_Hemin"/>
    <property type="match status" value="1"/>
</dbReference>
<keyword evidence="6 12" id="KW-0067">ATP-binding</keyword>
<dbReference type="InterPro" id="IPR003439">
    <property type="entry name" value="ABC_transporter-like_ATP-bd"/>
</dbReference>
<dbReference type="InterPro" id="IPR051535">
    <property type="entry name" value="Siderophore_ABC-ATPase"/>
</dbReference>
<dbReference type="Proteomes" id="UP000432015">
    <property type="component" value="Unassembled WGS sequence"/>
</dbReference>
<dbReference type="InterPro" id="IPR003593">
    <property type="entry name" value="AAA+_ATPase"/>
</dbReference>
<evidence type="ECO:0000256" key="9">
    <source>
        <dbReference type="ARBA" id="ARBA00023136"/>
    </source>
</evidence>
<proteinExistence type="predicted"/>
<evidence type="ECO:0000256" key="3">
    <source>
        <dbReference type="ARBA" id="ARBA00022475"/>
    </source>
</evidence>
<dbReference type="Pfam" id="PF00005">
    <property type="entry name" value="ABC_tran"/>
    <property type="match status" value="1"/>
</dbReference>
<dbReference type="AlphaFoldDB" id="A0A7K1LBV9"/>
<dbReference type="PANTHER" id="PTHR42771:SF12">
    <property type="entry name" value="FE(3+) DICITRATE TRANSPORT ATP-BINDING PROTEIN FECE-RELATED"/>
    <property type="match status" value="1"/>
</dbReference>
<keyword evidence="8" id="KW-0406">Ion transport</keyword>
<dbReference type="GO" id="GO:0005524">
    <property type="term" value="F:ATP binding"/>
    <property type="evidence" value="ECO:0007669"/>
    <property type="project" value="UniProtKB-KW"/>
</dbReference>
<evidence type="ECO:0000313" key="13">
    <source>
        <dbReference type="Proteomes" id="UP000432015"/>
    </source>
</evidence>
<comment type="caution">
    <text evidence="12">The sequence shown here is derived from an EMBL/GenBank/DDBJ whole genome shotgun (WGS) entry which is preliminary data.</text>
</comment>
<dbReference type="RefSeq" id="WP_156220993.1">
    <property type="nucleotide sequence ID" value="NZ_WOFH01000016.1"/>
</dbReference>
<dbReference type="PANTHER" id="PTHR42771">
    <property type="entry name" value="IRON(3+)-HYDROXAMATE IMPORT ATP-BINDING PROTEIN FHUC"/>
    <property type="match status" value="1"/>
</dbReference>
<keyword evidence="9" id="KW-0472">Membrane</keyword>
<sequence>MTSDAKGRLSARDITLGYGDRVVSTRLSLDVPDGAFTAVVGANACGKSTLLRAFARILAPSEGEVAFDGRDVRGYRPKAIARQVGFLPQGVVAPENILVRQLVARGRYPHQSLLSTWSAGDERAVAAAMEAAGVADLAGRRVESLSGGQRQRAWTAMVLAQETPYLLLDEPTTYLDITHQYQLLALLARLRDEGRTIIAVLHDVNQACRFADHLVAMRDGRVVAQGAPADVVDAALVAEVFGLSCVIAPDPVTGTPMVVPTAEYGGRAAPVPGPAGSRAKMGAPGGDDQ</sequence>
<keyword evidence="5" id="KW-0547">Nucleotide-binding</keyword>
<evidence type="ECO:0000256" key="7">
    <source>
        <dbReference type="ARBA" id="ARBA00023004"/>
    </source>
</evidence>
<evidence type="ECO:0000256" key="4">
    <source>
        <dbReference type="ARBA" id="ARBA00022496"/>
    </source>
</evidence>
<evidence type="ECO:0000256" key="5">
    <source>
        <dbReference type="ARBA" id="ARBA00022741"/>
    </source>
</evidence>
<feature type="domain" description="ABC transporter" evidence="11">
    <location>
        <begin position="9"/>
        <end position="244"/>
    </location>
</feature>
<dbReference type="GO" id="GO:0005886">
    <property type="term" value="C:plasma membrane"/>
    <property type="evidence" value="ECO:0007669"/>
    <property type="project" value="UniProtKB-SubCell"/>
</dbReference>
<dbReference type="GO" id="GO:0006826">
    <property type="term" value="P:iron ion transport"/>
    <property type="evidence" value="ECO:0007669"/>
    <property type="project" value="UniProtKB-KW"/>
</dbReference>
<name>A0A7K1LBV9_9ACTN</name>
<comment type="subcellular location">
    <subcellularLocation>
        <location evidence="1">Cell membrane</location>
        <topology evidence="1">Peripheral membrane protein</topology>
    </subcellularLocation>
</comment>
<dbReference type="FunFam" id="3.40.50.300:FF:000134">
    <property type="entry name" value="Iron-enterobactin ABC transporter ATP-binding protein"/>
    <property type="match status" value="1"/>
</dbReference>
<evidence type="ECO:0000256" key="1">
    <source>
        <dbReference type="ARBA" id="ARBA00004202"/>
    </source>
</evidence>
<evidence type="ECO:0000256" key="8">
    <source>
        <dbReference type="ARBA" id="ARBA00023065"/>
    </source>
</evidence>
<feature type="compositionally biased region" description="Low complexity" evidence="10">
    <location>
        <begin position="266"/>
        <end position="279"/>
    </location>
</feature>
<protein>
    <submittedName>
        <fullName evidence="12">ATP-binding cassette domain-containing protein</fullName>
    </submittedName>
</protein>
<gene>
    <name evidence="12" type="ORF">GNZ18_35240</name>
</gene>
<accession>A0A7K1LBV9</accession>
<dbReference type="InterPro" id="IPR027417">
    <property type="entry name" value="P-loop_NTPase"/>
</dbReference>
<reference evidence="12 13" key="1">
    <citation type="submission" date="2019-11" db="EMBL/GenBank/DDBJ databases">
        <authorList>
            <person name="Cao P."/>
        </authorList>
    </citation>
    <scope>NUCLEOTIDE SEQUENCE [LARGE SCALE GENOMIC DNA]</scope>
    <source>
        <strain evidence="12 13">NEAU-AAG5</strain>
    </source>
</reference>
<keyword evidence="13" id="KW-1185">Reference proteome</keyword>
<dbReference type="GO" id="GO:0016887">
    <property type="term" value="F:ATP hydrolysis activity"/>
    <property type="evidence" value="ECO:0007669"/>
    <property type="project" value="InterPro"/>
</dbReference>
<keyword evidence="2" id="KW-0813">Transport</keyword>
<organism evidence="12 13">
    <name type="scientific">Actinomadura litoris</name>
    <dbReference type="NCBI Taxonomy" id="2678616"/>
    <lineage>
        <taxon>Bacteria</taxon>
        <taxon>Bacillati</taxon>
        <taxon>Actinomycetota</taxon>
        <taxon>Actinomycetes</taxon>
        <taxon>Streptosporangiales</taxon>
        <taxon>Thermomonosporaceae</taxon>
        <taxon>Actinomadura</taxon>
    </lineage>
</organism>
<keyword evidence="3" id="KW-1003">Cell membrane</keyword>